<dbReference type="EMBL" id="CP029077">
    <property type="protein sequence ID" value="QED23032.1"/>
    <property type="molecule type" value="Genomic_DNA"/>
</dbReference>
<dbReference type="Pfam" id="PF05144">
    <property type="entry name" value="Phage_CRI"/>
    <property type="match status" value="1"/>
</dbReference>
<gene>
    <name evidence="2" type="ORF">Deia_00224</name>
</gene>
<evidence type="ECO:0000259" key="1">
    <source>
        <dbReference type="Pfam" id="PF05144"/>
    </source>
</evidence>
<protein>
    <recommendedName>
        <fullName evidence="1">Replication-associated protein G2P N-terminal domain-containing protein</fullName>
    </recommendedName>
</protein>
<dbReference type="OrthoDB" id="2553465at2"/>
<dbReference type="GO" id="GO:0006260">
    <property type="term" value="P:DNA replication"/>
    <property type="evidence" value="ECO:0007669"/>
    <property type="project" value="InterPro"/>
</dbReference>
<dbReference type="RefSeq" id="WP_146820332.1">
    <property type="nucleotide sequence ID" value="NZ_CP029077.1"/>
</dbReference>
<dbReference type="InterPro" id="IPR022686">
    <property type="entry name" value="G2P_N"/>
</dbReference>
<organism evidence="2 3">
    <name type="scientific">Candidatus Deianiraea vastatrix</name>
    <dbReference type="NCBI Taxonomy" id="2163644"/>
    <lineage>
        <taxon>Bacteria</taxon>
        <taxon>Pseudomonadati</taxon>
        <taxon>Pseudomonadota</taxon>
        <taxon>Alphaproteobacteria</taxon>
        <taxon>Rickettsiales</taxon>
        <taxon>Candidatus Deianiraeaceae</taxon>
        <taxon>Candidatus Deianiraea</taxon>
    </lineage>
</organism>
<keyword evidence="3" id="KW-1185">Reference proteome</keyword>
<accession>A0A5B8XCG9</accession>
<name>A0A5B8XCG9_9RICK</name>
<evidence type="ECO:0000313" key="2">
    <source>
        <dbReference type="EMBL" id="QED23032.1"/>
    </source>
</evidence>
<reference evidence="2 3" key="1">
    <citation type="journal article" date="2019" name="ISME J.">
        <title>Deianiraea, an extracellular bacterium associated with the ciliate Paramecium, suggests an alternative scenario for the evolution of Rickettsiales.</title>
        <authorList>
            <person name="Castelli M."/>
            <person name="Sabaneyeva E."/>
            <person name="Lanzoni O."/>
            <person name="Lebedeva N."/>
            <person name="Floriano A.M."/>
            <person name="Gaiarsa S."/>
            <person name="Benken K."/>
            <person name="Modeo L."/>
            <person name="Bandi C."/>
            <person name="Potekhin A."/>
            <person name="Sassera D."/>
            <person name="Petroni G."/>
        </authorList>
    </citation>
    <scope>NUCLEOTIDE SEQUENCE [LARGE SCALE GENOMIC DNA]</scope>
    <source>
        <strain evidence="2">CyL4-1</strain>
    </source>
</reference>
<proteinExistence type="predicted"/>
<evidence type="ECO:0000313" key="3">
    <source>
        <dbReference type="Proteomes" id="UP000321934"/>
    </source>
</evidence>
<dbReference type="AlphaFoldDB" id="A0A5B8XCG9"/>
<dbReference type="Proteomes" id="UP000321934">
    <property type="component" value="Chromosome"/>
</dbReference>
<sequence length="402" mass="47022">MLDTVKLMIDHGCYKITKPDLFNPSTKLLDLRPYQRVSKNGDLHCAYYPSEKSYRNGTHGEYLPKVSVHRMLVGKDNFTTFLKLEFSAPKLLFGNNFQELVDSDFPDLINALHRKLQFMGIEIDKLWLETAKVMTVHFAKNLVITEYGSCLYLLNAIYKADVTKTLDVAKTDYRNNGSIVRFHSNTSELCFYDKMKDLETSQKVGEARCLENNNFLQRDMLEKYKDQEVLRMEFRLNAPQKLTAICNKVDNGTMQYYFFHEIFSQSLSRKVCIYYWEIIRKGMKYLVLQDSSIDKIMEFLMENKKWETGKFLSTLGALYLANDKGIRFLREKSLKKYNEIKNIFKNTSQFNNGYLMKTGAKIAKALDEFAPLRDGEFEPYKYRSKFDLPIDVNTMKIPGLFL</sequence>
<feature type="domain" description="Replication-associated protein G2P N-terminal" evidence="1">
    <location>
        <begin position="70"/>
        <end position="238"/>
    </location>
</feature>